<dbReference type="EMBL" id="CYYK01000012">
    <property type="protein sequence ID" value="CUO83035.1"/>
    <property type="molecule type" value="Genomic_DNA"/>
</dbReference>
<evidence type="ECO:0000313" key="14">
    <source>
        <dbReference type="Proteomes" id="UP000432516"/>
    </source>
</evidence>
<dbReference type="Gene3D" id="3.40.630.30">
    <property type="match status" value="1"/>
</dbReference>
<dbReference type="PANTHER" id="PTHR43328:SF1">
    <property type="entry name" value="N-ACETYLTRANSFERASE DOMAIN-CONTAINING PROTEIN"/>
    <property type="match status" value="1"/>
</dbReference>
<dbReference type="GO" id="GO:0016747">
    <property type="term" value="F:acyltransferase activity, transferring groups other than amino-acyl groups"/>
    <property type="evidence" value="ECO:0007669"/>
    <property type="project" value="InterPro"/>
</dbReference>
<dbReference type="PANTHER" id="PTHR43328">
    <property type="entry name" value="ACETYLTRANSFERASE-RELATED"/>
    <property type="match status" value="1"/>
</dbReference>
<dbReference type="EMBL" id="CZBM01000018">
    <property type="protein sequence ID" value="CUQ51856.1"/>
    <property type="molecule type" value="Genomic_DNA"/>
</dbReference>
<organism evidence="3 11">
    <name type="scientific">Parabacteroides distasonis</name>
    <dbReference type="NCBI Taxonomy" id="823"/>
    <lineage>
        <taxon>Bacteria</taxon>
        <taxon>Pseudomonadati</taxon>
        <taxon>Bacteroidota</taxon>
        <taxon>Bacteroidia</taxon>
        <taxon>Bacteroidales</taxon>
        <taxon>Tannerellaceae</taxon>
        <taxon>Parabacteroides</taxon>
    </lineage>
</organism>
<dbReference type="OMA" id="FAVTRML"/>
<dbReference type="EMBL" id="WKMX01000005">
    <property type="protein sequence ID" value="MRZ05896.1"/>
    <property type="molecule type" value="Genomic_DNA"/>
</dbReference>
<dbReference type="Proteomes" id="UP000461276">
    <property type="component" value="Unassembled WGS sequence"/>
</dbReference>
<keyword evidence="3" id="KW-0808">Transferase</keyword>
<dbReference type="EMBL" id="WKMC01000015">
    <property type="protein sequence ID" value="MRZ52082.1"/>
    <property type="molecule type" value="Genomic_DNA"/>
</dbReference>
<name>A0A174ID97_PARDI</name>
<feature type="domain" description="N-acetyltransferase" evidence="1">
    <location>
        <begin position="22"/>
        <end position="176"/>
    </location>
</feature>
<dbReference type="EMBL" id="WKMY01000006">
    <property type="protein sequence ID" value="MRY93795.1"/>
    <property type="molecule type" value="Genomic_DNA"/>
</dbReference>
<evidence type="ECO:0000313" key="18">
    <source>
        <dbReference type="Proteomes" id="UP000461276"/>
    </source>
</evidence>
<evidence type="ECO:0000313" key="2">
    <source>
        <dbReference type="EMBL" id="CUO83035.1"/>
    </source>
</evidence>
<dbReference type="Proteomes" id="UP000441609">
    <property type="component" value="Unassembled WGS sequence"/>
</dbReference>
<reference evidence="10 13" key="2">
    <citation type="submission" date="2018-08" db="EMBL/GenBank/DDBJ databases">
        <title>A genome reference for cultivated species of the human gut microbiota.</title>
        <authorList>
            <person name="Zou Y."/>
            <person name="Xue W."/>
            <person name="Luo G."/>
        </authorList>
    </citation>
    <scope>NUCLEOTIDE SEQUENCE [LARGE SCALE GENOMIC DNA]</scope>
    <source>
        <strain evidence="10 13">AM30-4</strain>
    </source>
</reference>
<sequence>MIVVIKDLYTLKSWEDQDTESLAFHLNNKKIWDNCRDGLPYPYTKGNARFFIKQAQEKTDISDFCITVGGEAIGNIGFVRGTDVERFNAEVGYWISEKYWNQGIVSDALTEAIQYYFAHTEVIRIFATVYEYNPASMRVLEKAGFRKTGIFRKACYKNGQFIDAHHFELVADKKLEENQKE</sequence>
<evidence type="ECO:0000313" key="15">
    <source>
        <dbReference type="Proteomes" id="UP000441358"/>
    </source>
</evidence>
<evidence type="ECO:0000313" key="19">
    <source>
        <dbReference type="Proteomes" id="UP000471216"/>
    </source>
</evidence>
<dbReference type="EMBL" id="WKMO01000002">
    <property type="protein sequence ID" value="MSB72346.1"/>
    <property type="molecule type" value="Genomic_DNA"/>
</dbReference>
<evidence type="ECO:0000313" key="10">
    <source>
        <dbReference type="EMBL" id="RHD76452.1"/>
    </source>
</evidence>
<dbReference type="Proteomes" id="UP000441358">
    <property type="component" value="Unassembled WGS sequence"/>
</dbReference>
<dbReference type="EMBL" id="WKMW01000003">
    <property type="protein sequence ID" value="MRY83520.1"/>
    <property type="molecule type" value="Genomic_DNA"/>
</dbReference>
<dbReference type="EMBL" id="QSJN01000003">
    <property type="protein sequence ID" value="RHD76452.1"/>
    <property type="molecule type" value="Genomic_DNA"/>
</dbReference>
<dbReference type="Proteomes" id="UP000284660">
    <property type="component" value="Unassembled WGS sequence"/>
</dbReference>
<dbReference type="SUPFAM" id="SSF55729">
    <property type="entry name" value="Acyl-CoA N-acyltransferases (Nat)"/>
    <property type="match status" value="1"/>
</dbReference>
<dbReference type="InterPro" id="IPR016181">
    <property type="entry name" value="Acyl_CoA_acyltransferase"/>
</dbReference>
<dbReference type="InterPro" id="IPR000182">
    <property type="entry name" value="GNAT_dom"/>
</dbReference>
<dbReference type="RefSeq" id="WP_005854299.1">
    <property type="nucleotide sequence ID" value="NZ_BQOC01000001.1"/>
</dbReference>
<evidence type="ECO:0000313" key="16">
    <source>
        <dbReference type="Proteomes" id="UP000441609"/>
    </source>
</evidence>
<evidence type="ECO:0000259" key="1">
    <source>
        <dbReference type="PROSITE" id="PS51186"/>
    </source>
</evidence>
<evidence type="ECO:0000313" key="13">
    <source>
        <dbReference type="Proteomes" id="UP000284660"/>
    </source>
</evidence>
<evidence type="ECO:0000313" key="8">
    <source>
        <dbReference type="EMBL" id="MRZ54404.1"/>
    </source>
</evidence>
<dbReference type="Proteomes" id="UP000095455">
    <property type="component" value="Unassembled WGS sequence"/>
</dbReference>
<evidence type="ECO:0000313" key="11">
    <source>
        <dbReference type="Proteomes" id="UP000095332"/>
    </source>
</evidence>
<protein>
    <submittedName>
        <fullName evidence="4 10">N-acetyltransferase</fullName>
    </submittedName>
    <submittedName>
        <fullName evidence="3">Ribosomal-protein-serine acetyltransferase</fullName>
        <ecNumber evidence="3">2.3.1.-</ecNumber>
    </submittedName>
</protein>
<evidence type="ECO:0000313" key="6">
    <source>
        <dbReference type="EMBL" id="MRZ05896.1"/>
    </source>
</evidence>
<reference evidence="14 15" key="3">
    <citation type="journal article" date="2019" name="Nat. Med.">
        <title>A library of human gut bacterial isolates paired with longitudinal multiomics data enables mechanistic microbiome research.</title>
        <authorList>
            <person name="Poyet M."/>
            <person name="Groussin M."/>
            <person name="Gibbons S.M."/>
            <person name="Avila-Pacheco J."/>
            <person name="Jiang X."/>
            <person name="Kearney S.M."/>
            <person name="Perrotta A.R."/>
            <person name="Berdy B."/>
            <person name="Zhao S."/>
            <person name="Lieberman T.D."/>
            <person name="Swanson P.K."/>
            <person name="Smith M."/>
            <person name="Roesemann S."/>
            <person name="Alexander J.E."/>
            <person name="Rich S.A."/>
            <person name="Livny J."/>
            <person name="Vlamakis H."/>
            <person name="Clish C."/>
            <person name="Bullock K."/>
            <person name="Deik A."/>
            <person name="Scott J."/>
            <person name="Pierce K.A."/>
            <person name="Xavier R.J."/>
            <person name="Alm E.J."/>
        </authorList>
    </citation>
    <scope>NUCLEOTIDE SEQUENCE [LARGE SCALE GENOMIC DNA]</scope>
    <source>
        <strain evidence="6 19">BIOML-A10</strain>
        <strain evidence="4 17">BIOML-A11</strain>
        <strain evidence="8 14">BIOML-A2</strain>
        <strain evidence="9 16">BIOML-A20</strain>
        <strain evidence="7 15">BIOML-A32</strain>
        <strain evidence="5 18">BIOML-A9</strain>
    </source>
</reference>
<evidence type="ECO:0000313" key="3">
    <source>
        <dbReference type="EMBL" id="CUQ51856.1"/>
    </source>
</evidence>
<dbReference type="AlphaFoldDB" id="A0A174ID97"/>
<evidence type="ECO:0000313" key="12">
    <source>
        <dbReference type="Proteomes" id="UP000095455"/>
    </source>
</evidence>
<dbReference type="EMBL" id="WKNE01000003">
    <property type="protein sequence ID" value="MRZ54404.1"/>
    <property type="molecule type" value="Genomic_DNA"/>
</dbReference>
<dbReference type="Proteomes" id="UP000471216">
    <property type="component" value="Unassembled WGS sequence"/>
</dbReference>
<evidence type="ECO:0000313" key="4">
    <source>
        <dbReference type="EMBL" id="MRY83520.1"/>
    </source>
</evidence>
<accession>A0A174ID97</accession>
<evidence type="ECO:0000313" key="9">
    <source>
        <dbReference type="EMBL" id="MSB72346.1"/>
    </source>
</evidence>
<dbReference type="PROSITE" id="PS51186">
    <property type="entry name" value="GNAT"/>
    <property type="match status" value="1"/>
</dbReference>
<dbReference type="Proteomes" id="UP000450599">
    <property type="component" value="Unassembled WGS sequence"/>
</dbReference>
<evidence type="ECO:0000313" key="17">
    <source>
        <dbReference type="Proteomes" id="UP000450599"/>
    </source>
</evidence>
<keyword evidence="3" id="KW-0012">Acyltransferase</keyword>
<proteinExistence type="predicted"/>
<dbReference type="Proteomes" id="UP000432516">
    <property type="component" value="Unassembled WGS sequence"/>
</dbReference>
<dbReference type="Pfam" id="PF13302">
    <property type="entry name" value="Acetyltransf_3"/>
    <property type="match status" value="1"/>
</dbReference>
<dbReference type="OrthoDB" id="9788916at2"/>
<dbReference type="Proteomes" id="UP000095332">
    <property type="component" value="Unassembled WGS sequence"/>
</dbReference>
<gene>
    <name evidence="3" type="primary">rimL_2</name>
    <name evidence="2" type="synonym">rimL_1</name>
    <name evidence="10" type="ORF">DW782_06735</name>
    <name evidence="2" type="ORF">ERS852380_03229</name>
    <name evidence="3" type="ORF">ERS852560_03695</name>
    <name evidence="6" type="ORF">GKD54_06605</name>
    <name evidence="4" type="ORF">GKD58_04405</name>
    <name evidence="7" type="ORF">GKD66_17980</name>
    <name evidence="5" type="ORF">GKD67_11260</name>
    <name evidence="8" type="ORF">GKD68_06510</name>
    <name evidence="9" type="ORF">GKD70_03380</name>
</gene>
<reference evidence="11 12" key="1">
    <citation type="submission" date="2015-09" db="EMBL/GenBank/DDBJ databases">
        <authorList>
            <consortium name="Pathogen Informatics"/>
        </authorList>
    </citation>
    <scope>NUCLEOTIDE SEQUENCE [LARGE SCALE GENOMIC DNA]</scope>
    <source>
        <strain evidence="2 12">2789STDY5608822</strain>
        <strain evidence="3 11">2789STDY5834948</strain>
    </source>
</reference>
<evidence type="ECO:0000313" key="7">
    <source>
        <dbReference type="EMBL" id="MRZ52082.1"/>
    </source>
</evidence>
<evidence type="ECO:0000313" key="5">
    <source>
        <dbReference type="EMBL" id="MRY93795.1"/>
    </source>
</evidence>
<dbReference type="EC" id="2.3.1.-" evidence="3"/>